<dbReference type="CDD" id="cd00298">
    <property type="entry name" value="ACD_sHsps_p23-like"/>
    <property type="match status" value="1"/>
</dbReference>
<dbReference type="AlphaFoldDB" id="A0A934Q159"/>
<organism evidence="4 5">
    <name type="scientific">Ramlibacter algicola</name>
    <dbReference type="NCBI Taxonomy" id="2795217"/>
    <lineage>
        <taxon>Bacteria</taxon>
        <taxon>Pseudomonadati</taxon>
        <taxon>Pseudomonadota</taxon>
        <taxon>Betaproteobacteria</taxon>
        <taxon>Burkholderiales</taxon>
        <taxon>Comamonadaceae</taxon>
        <taxon>Ramlibacter</taxon>
    </lineage>
</organism>
<name>A0A934Q159_9BURK</name>
<dbReference type="InterPro" id="IPR008978">
    <property type="entry name" value="HSP20-like_chaperone"/>
</dbReference>
<dbReference type="SUPFAM" id="SSF49764">
    <property type="entry name" value="HSP20-like chaperones"/>
    <property type="match status" value="1"/>
</dbReference>
<comment type="similarity">
    <text evidence="1 2">Belongs to the small heat shock protein (HSP20) family.</text>
</comment>
<evidence type="ECO:0000313" key="4">
    <source>
        <dbReference type="EMBL" id="MBK0392853.1"/>
    </source>
</evidence>
<feature type="domain" description="SHSP" evidence="3">
    <location>
        <begin position="30"/>
        <end position="126"/>
    </location>
</feature>
<dbReference type="InterPro" id="IPR002068">
    <property type="entry name" value="A-crystallin/Hsp20_dom"/>
</dbReference>
<dbReference type="EMBL" id="JAEDAO010000001">
    <property type="protein sequence ID" value="MBK0392853.1"/>
    <property type="molecule type" value="Genomic_DNA"/>
</dbReference>
<comment type="caution">
    <text evidence="4">The sequence shown here is derived from an EMBL/GenBank/DDBJ whole genome shotgun (WGS) entry which is preliminary data.</text>
</comment>
<evidence type="ECO:0000256" key="1">
    <source>
        <dbReference type="PROSITE-ProRule" id="PRU00285"/>
    </source>
</evidence>
<evidence type="ECO:0000259" key="3">
    <source>
        <dbReference type="PROSITE" id="PS01031"/>
    </source>
</evidence>
<sequence>MLFAPVVRTRSAAPLRSFDRSFERFVNDAFLGATSASGFQLEQDDKAWTITLDLPGVAREDLSILVEGPYVRVETRPEAKRQYKAAWELPEEIDADATSAKLEHGVLTLSLAKKAPVSHARQITIA</sequence>
<proteinExistence type="inferred from homology"/>
<dbReference type="Proteomes" id="UP000617041">
    <property type="component" value="Unassembled WGS sequence"/>
</dbReference>
<gene>
    <name evidence="4" type="ORF">I8E28_09630</name>
</gene>
<evidence type="ECO:0000256" key="2">
    <source>
        <dbReference type="RuleBase" id="RU003616"/>
    </source>
</evidence>
<keyword evidence="5" id="KW-1185">Reference proteome</keyword>
<dbReference type="RefSeq" id="WP_200787761.1">
    <property type="nucleotide sequence ID" value="NZ_JAEDAO010000001.1"/>
</dbReference>
<dbReference type="PROSITE" id="PS01031">
    <property type="entry name" value="SHSP"/>
    <property type="match status" value="1"/>
</dbReference>
<reference evidence="4" key="1">
    <citation type="submission" date="2020-12" db="EMBL/GenBank/DDBJ databases">
        <title>Ramlibacter sp. nov., isolated from a freshwater alga, Cryptomonas.</title>
        <authorList>
            <person name="Kim H.M."/>
            <person name="Jeon C.O."/>
        </authorList>
    </citation>
    <scope>NUCLEOTIDE SEQUENCE</scope>
    <source>
        <strain evidence="4">CrO1</strain>
    </source>
</reference>
<protein>
    <submittedName>
        <fullName evidence="4">Hsp20/alpha crystallin family protein</fullName>
    </submittedName>
</protein>
<accession>A0A934Q159</accession>
<dbReference type="Pfam" id="PF00011">
    <property type="entry name" value="HSP20"/>
    <property type="match status" value="1"/>
</dbReference>
<dbReference type="Gene3D" id="2.60.40.790">
    <property type="match status" value="1"/>
</dbReference>
<evidence type="ECO:0000313" key="5">
    <source>
        <dbReference type="Proteomes" id="UP000617041"/>
    </source>
</evidence>